<protein>
    <submittedName>
        <fullName evidence="2">Uncharacterized protein</fullName>
    </submittedName>
</protein>
<feature type="region of interest" description="Disordered" evidence="1">
    <location>
        <begin position="260"/>
        <end position="292"/>
    </location>
</feature>
<feature type="compositionally biased region" description="Polar residues" evidence="1">
    <location>
        <begin position="260"/>
        <end position="269"/>
    </location>
</feature>
<accession>A0A7S4EKE8</accession>
<gene>
    <name evidence="2" type="ORF">PAUS00366_LOCUS11927</name>
</gene>
<organism evidence="2">
    <name type="scientific">Pseudo-nitzschia australis</name>
    <dbReference type="NCBI Taxonomy" id="44445"/>
    <lineage>
        <taxon>Eukaryota</taxon>
        <taxon>Sar</taxon>
        <taxon>Stramenopiles</taxon>
        <taxon>Ochrophyta</taxon>
        <taxon>Bacillariophyta</taxon>
        <taxon>Bacillariophyceae</taxon>
        <taxon>Bacillariophycidae</taxon>
        <taxon>Bacillariales</taxon>
        <taxon>Bacillariaceae</taxon>
        <taxon>Pseudo-nitzschia</taxon>
    </lineage>
</organism>
<name>A0A7S4EKE8_9STRA</name>
<feature type="compositionally biased region" description="Basic residues" evidence="1">
    <location>
        <begin position="270"/>
        <end position="279"/>
    </location>
</feature>
<evidence type="ECO:0000313" key="2">
    <source>
        <dbReference type="EMBL" id="CAE0719173.1"/>
    </source>
</evidence>
<dbReference type="EMBL" id="HBIX01016483">
    <property type="protein sequence ID" value="CAE0719173.1"/>
    <property type="molecule type" value="Transcribed_RNA"/>
</dbReference>
<evidence type="ECO:0000256" key="1">
    <source>
        <dbReference type="SAM" id="MobiDB-lite"/>
    </source>
</evidence>
<feature type="region of interest" description="Disordered" evidence="1">
    <location>
        <begin position="1"/>
        <end position="78"/>
    </location>
</feature>
<reference evidence="2" key="1">
    <citation type="submission" date="2021-01" db="EMBL/GenBank/DDBJ databases">
        <authorList>
            <person name="Corre E."/>
            <person name="Pelletier E."/>
            <person name="Niang G."/>
            <person name="Scheremetjew M."/>
            <person name="Finn R."/>
            <person name="Kale V."/>
            <person name="Holt S."/>
            <person name="Cochrane G."/>
            <person name="Meng A."/>
            <person name="Brown T."/>
            <person name="Cohen L."/>
        </authorList>
    </citation>
    <scope>NUCLEOTIDE SEQUENCE</scope>
    <source>
        <strain evidence="2">10249 10 AB</strain>
    </source>
</reference>
<proteinExistence type="predicted"/>
<dbReference type="AlphaFoldDB" id="A0A7S4EKE8"/>
<sequence length="321" mass="35288">MVSEKKSPKNRMQFSLAPEAMNLNGNNDEADQHRRIGRAPESLNFDARPKQRQSFCPPTTLDFTEEQEDEEPEETEDSVLIAPSKLQRQMMRQVSGLGLEDPVFGGRDCSQSNEHASFFFEDMNLNDVPEDMRDMISLASDHTDVVEAYDGITNSTSSHRGESVTVSMSSLPPLGLEPRASVASAALSVNKAGTVKIPHNLDLNDSAHHSVASTLSPVPPSGSYKPKSRGRMERRPSDASSFVLEDKNLAAKVNAMFLNDSTHSSSQRKLTAKTKRPSLKRGSSYGSTKSKFVPPTVAIKTGKTIQEERFLPTSMDDIFPS</sequence>
<feature type="region of interest" description="Disordered" evidence="1">
    <location>
        <begin position="210"/>
        <end position="241"/>
    </location>
</feature>
<feature type="compositionally biased region" description="Acidic residues" evidence="1">
    <location>
        <begin position="63"/>
        <end position="77"/>
    </location>
</feature>